<dbReference type="AlphaFoldDB" id="A0A5C5YXW0"/>
<evidence type="ECO:0000313" key="1">
    <source>
        <dbReference type="EMBL" id="TWT79730.1"/>
    </source>
</evidence>
<proteinExistence type="predicted"/>
<organism evidence="1 2">
    <name type="scientific">Novipirellula herctigrandis</name>
    <dbReference type="NCBI Taxonomy" id="2527986"/>
    <lineage>
        <taxon>Bacteria</taxon>
        <taxon>Pseudomonadati</taxon>
        <taxon>Planctomycetota</taxon>
        <taxon>Planctomycetia</taxon>
        <taxon>Pirellulales</taxon>
        <taxon>Pirellulaceae</taxon>
        <taxon>Novipirellula</taxon>
    </lineage>
</organism>
<evidence type="ECO:0000313" key="2">
    <source>
        <dbReference type="Proteomes" id="UP000315010"/>
    </source>
</evidence>
<keyword evidence="2" id="KW-1185">Reference proteome</keyword>
<dbReference type="EMBL" id="SJPJ01000001">
    <property type="protein sequence ID" value="TWT79730.1"/>
    <property type="molecule type" value="Genomic_DNA"/>
</dbReference>
<accession>A0A5C5YXW0</accession>
<gene>
    <name evidence="1" type="ORF">CA13_11370</name>
</gene>
<dbReference type="Proteomes" id="UP000315010">
    <property type="component" value="Unassembled WGS sequence"/>
</dbReference>
<sequence>MTHCSPPLRLILTAAFAVTLSPGCFQREVYWTVAKVDADQGRDTLIDEKGMQYHNDYMAIVLQRNDETLNIIYENRIPDHVRIAVGDRLAISVDHEAIYSEVWQGYWLHDVTLNQIPNTE</sequence>
<name>A0A5C5YXW0_9BACT</name>
<protein>
    <submittedName>
        <fullName evidence="1">Uncharacterized protein</fullName>
    </submittedName>
</protein>
<dbReference type="RefSeq" id="WP_146394884.1">
    <property type="nucleotide sequence ID" value="NZ_SJPJ01000001.1"/>
</dbReference>
<reference evidence="1 2" key="1">
    <citation type="submission" date="2019-02" db="EMBL/GenBank/DDBJ databases">
        <title>Deep-cultivation of Planctomycetes and their phenomic and genomic characterization uncovers novel biology.</title>
        <authorList>
            <person name="Wiegand S."/>
            <person name="Jogler M."/>
            <person name="Boedeker C."/>
            <person name="Pinto D."/>
            <person name="Vollmers J."/>
            <person name="Rivas-Marin E."/>
            <person name="Kohn T."/>
            <person name="Peeters S.H."/>
            <person name="Heuer A."/>
            <person name="Rast P."/>
            <person name="Oberbeckmann S."/>
            <person name="Bunk B."/>
            <person name="Jeske O."/>
            <person name="Meyerdierks A."/>
            <person name="Storesund J.E."/>
            <person name="Kallscheuer N."/>
            <person name="Luecker S."/>
            <person name="Lage O.M."/>
            <person name="Pohl T."/>
            <person name="Merkel B.J."/>
            <person name="Hornburger P."/>
            <person name="Mueller R.-W."/>
            <person name="Bruemmer F."/>
            <person name="Labrenz M."/>
            <person name="Spormann A.M."/>
            <person name="Op Den Camp H."/>
            <person name="Overmann J."/>
            <person name="Amann R."/>
            <person name="Jetten M.S.M."/>
            <person name="Mascher T."/>
            <person name="Medema M.H."/>
            <person name="Devos D.P."/>
            <person name="Kaster A.-K."/>
            <person name="Ovreas L."/>
            <person name="Rohde M."/>
            <person name="Galperin M.Y."/>
            <person name="Jogler C."/>
        </authorList>
    </citation>
    <scope>NUCLEOTIDE SEQUENCE [LARGE SCALE GENOMIC DNA]</scope>
    <source>
        <strain evidence="1 2">CA13</strain>
    </source>
</reference>
<comment type="caution">
    <text evidence="1">The sequence shown here is derived from an EMBL/GenBank/DDBJ whole genome shotgun (WGS) entry which is preliminary data.</text>
</comment>